<evidence type="ECO:0000256" key="3">
    <source>
        <dbReference type="ARBA" id="ARBA00022833"/>
    </source>
</evidence>
<proteinExistence type="inferred from homology"/>
<evidence type="ECO:0000256" key="4">
    <source>
        <dbReference type="RuleBase" id="RU367011"/>
    </source>
</evidence>
<dbReference type="Pfam" id="PF00194">
    <property type="entry name" value="Carb_anhydrase"/>
    <property type="match status" value="1"/>
</dbReference>
<evidence type="ECO:0000313" key="7">
    <source>
        <dbReference type="Proteomes" id="UP000265160"/>
    </source>
</evidence>
<reference evidence="6 7" key="1">
    <citation type="journal article" date="2014" name="Nature">
        <title>The genomic substrate for adaptive radiation in African cichlid fish.</title>
        <authorList>
            <person name="Brawand D."/>
            <person name="Wagner C.E."/>
            <person name="Li Y.I."/>
            <person name="Malinsky M."/>
            <person name="Keller I."/>
            <person name="Fan S."/>
            <person name="Simakov O."/>
            <person name="Ng A.Y."/>
            <person name="Lim Z.W."/>
            <person name="Bezault E."/>
            <person name="Turner-Maier J."/>
            <person name="Johnson J."/>
            <person name="Alcazar R."/>
            <person name="Noh H.J."/>
            <person name="Russell P."/>
            <person name="Aken B."/>
            <person name="Alfoldi J."/>
            <person name="Amemiya C."/>
            <person name="Azzouzi N."/>
            <person name="Baroiller J.F."/>
            <person name="Barloy-Hubler F."/>
            <person name="Berlin A."/>
            <person name="Bloomquist R."/>
            <person name="Carleton K.L."/>
            <person name="Conte M.A."/>
            <person name="D'Cotta H."/>
            <person name="Eshel O."/>
            <person name="Gaffney L."/>
            <person name="Galibert F."/>
            <person name="Gante H.F."/>
            <person name="Gnerre S."/>
            <person name="Greuter L."/>
            <person name="Guyon R."/>
            <person name="Haddad N.S."/>
            <person name="Haerty W."/>
            <person name="Harris R.M."/>
            <person name="Hofmann H.A."/>
            <person name="Hourlier T."/>
            <person name="Hulata G."/>
            <person name="Jaffe D.B."/>
            <person name="Lara M."/>
            <person name="Lee A.P."/>
            <person name="MacCallum I."/>
            <person name="Mwaiko S."/>
            <person name="Nikaido M."/>
            <person name="Nishihara H."/>
            <person name="Ozouf-Costaz C."/>
            <person name="Penman D.J."/>
            <person name="Przybylski D."/>
            <person name="Rakotomanga M."/>
            <person name="Renn S.C.P."/>
            <person name="Ribeiro F.J."/>
            <person name="Ron M."/>
            <person name="Salzburger W."/>
            <person name="Sanchez-Pulido L."/>
            <person name="Santos M.E."/>
            <person name="Searle S."/>
            <person name="Sharpe T."/>
            <person name="Swofford R."/>
            <person name="Tan F.J."/>
            <person name="Williams L."/>
            <person name="Young S."/>
            <person name="Yin S."/>
            <person name="Okada N."/>
            <person name="Kocher T.D."/>
            <person name="Miska E.A."/>
            <person name="Lander E.S."/>
            <person name="Venkatesh B."/>
            <person name="Fernald R.D."/>
            <person name="Meyer A."/>
            <person name="Ponting C.P."/>
            <person name="Streelman J.T."/>
            <person name="Lindblad-Toh K."/>
            <person name="Seehausen O."/>
            <person name="Di Palma F."/>
        </authorList>
    </citation>
    <scope>NUCLEOTIDE SEQUENCE</scope>
</reference>
<dbReference type="GeneTree" id="ENSGT00940000164039"/>
<organism evidence="6 7">
    <name type="scientific">Maylandia zebra</name>
    <name type="common">zebra mbuna</name>
    <dbReference type="NCBI Taxonomy" id="106582"/>
    <lineage>
        <taxon>Eukaryota</taxon>
        <taxon>Metazoa</taxon>
        <taxon>Chordata</taxon>
        <taxon>Craniata</taxon>
        <taxon>Vertebrata</taxon>
        <taxon>Euteleostomi</taxon>
        <taxon>Actinopterygii</taxon>
        <taxon>Neopterygii</taxon>
        <taxon>Teleostei</taxon>
        <taxon>Neoteleostei</taxon>
        <taxon>Acanthomorphata</taxon>
        <taxon>Ovalentaria</taxon>
        <taxon>Cichlomorphae</taxon>
        <taxon>Cichliformes</taxon>
        <taxon>Cichlidae</taxon>
        <taxon>African cichlids</taxon>
        <taxon>Pseudocrenilabrinae</taxon>
        <taxon>Haplochromini</taxon>
        <taxon>Maylandia</taxon>
        <taxon>Maylandia zebra complex</taxon>
    </lineage>
</organism>
<dbReference type="SUPFAM" id="SSF51069">
    <property type="entry name" value="Carbonic anhydrase"/>
    <property type="match status" value="1"/>
</dbReference>
<name>A0A3P9C4D9_9CICH</name>
<dbReference type="Ensembl" id="ENSMZET00005017689.1">
    <property type="protein sequence ID" value="ENSMZEP00005017143.1"/>
    <property type="gene ID" value="ENSMZEG00005012867.1"/>
</dbReference>
<dbReference type="GO" id="GO:0008270">
    <property type="term" value="F:zinc ion binding"/>
    <property type="evidence" value="ECO:0007669"/>
    <property type="project" value="UniProtKB-UniRule"/>
</dbReference>
<keyword evidence="7" id="KW-1185">Reference proteome</keyword>
<dbReference type="EC" id="4.2.1.1" evidence="4"/>
<keyword evidence="3 4" id="KW-0862">Zinc</keyword>
<sequence length="320" mass="36234">METHLNNIYRPTQPLHERNVYASPGTPLPSYEWCYHPHHCADTPPSWQLLPGSHCSSTHQSPINIDKNNAVPDSHLDAFVFKHFDNNHAIKYITNTGHSMKCVLVENLVEESGGGLGHDYTILQFHFHWGDTSDTSEGSEHTVDSKRYPMEMHIVSKRKDLTLDEALQAPDGLAMLGVFIEVKPGEVKLLTVVYILLENLTSYLSKIHNISTTVMVTYEISIDDLLGNVNRHDYYRYSGSLTTPLCNQAVVWTVFKEPVNVDLNLIKMFPKQTGYFNVYRPTQPLPVATGPVNLHPVLLDLSYVFCCWHASVSILYNLDL</sequence>
<dbReference type="PANTHER" id="PTHR18952">
    <property type="entry name" value="CARBONIC ANHYDRASE"/>
    <property type="match status" value="1"/>
</dbReference>
<protein>
    <recommendedName>
        <fullName evidence="4">Carbonic anhydrase</fullName>
        <ecNumber evidence="4">4.2.1.1</ecNumber>
    </recommendedName>
</protein>
<dbReference type="InterPro" id="IPR018338">
    <property type="entry name" value="Carbonic_anhydrase_a-class_CS"/>
</dbReference>
<dbReference type="PROSITE" id="PS51144">
    <property type="entry name" value="ALPHA_CA_2"/>
    <property type="match status" value="1"/>
</dbReference>
<dbReference type="AlphaFoldDB" id="A0A3P9C4D9"/>
<accession>A0A3P9C4D9</accession>
<comment type="cofactor">
    <cofactor evidence="4">
        <name>Zn(2+)</name>
        <dbReference type="ChEBI" id="CHEBI:29105"/>
    </cofactor>
</comment>
<comment type="catalytic activity">
    <reaction evidence="4">
        <text>hydrogencarbonate + H(+) = CO2 + H2O</text>
        <dbReference type="Rhea" id="RHEA:10748"/>
        <dbReference type="ChEBI" id="CHEBI:15377"/>
        <dbReference type="ChEBI" id="CHEBI:15378"/>
        <dbReference type="ChEBI" id="CHEBI:16526"/>
        <dbReference type="ChEBI" id="CHEBI:17544"/>
        <dbReference type="EC" id="4.2.1.1"/>
    </reaction>
</comment>
<dbReference type="InterPro" id="IPR001148">
    <property type="entry name" value="CA_dom"/>
</dbReference>
<dbReference type="Gene3D" id="3.10.200.10">
    <property type="entry name" value="Alpha carbonic anhydrase"/>
    <property type="match status" value="1"/>
</dbReference>
<dbReference type="PANTHER" id="PTHR18952:SF200">
    <property type="entry name" value="CARBONIC ANHYDRASE"/>
    <property type="match status" value="1"/>
</dbReference>
<dbReference type="InterPro" id="IPR023561">
    <property type="entry name" value="Carbonic_anhydrase_a-class"/>
</dbReference>
<dbReference type="Proteomes" id="UP000265160">
    <property type="component" value="LG8"/>
</dbReference>
<reference evidence="6" key="3">
    <citation type="submission" date="2025-09" db="UniProtKB">
        <authorList>
            <consortium name="Ensembl"/>
        </authorList>
    </citation>
    <scope>IDENTIFICATION</scope>
</reference>
<comment type="function">
    <text evidence="4">Reversible hydration of carbon dioxide.</text>
</comment>
<evidence type="ECO:0000313" key="6">
    <source>
        <dbReference type="Ensembl" id="ENSMZEP00005017143.1"/>
    </source>
</evidence>
<keyword evidence="4" id="KW-0456">Lyase</keyword>
<evidence type="ECO:0000256" key="2">
    <source>
        <dbReference type="ARBA" id="ARBA00022723"/>
    </source>
</evidence>
<dbReference type="InterPro" id="IPR036398">
    <property type="entry name" value="CA_dom_sf"/>
</dbReference>
<dbReference type="SMART" id="SM01057">
    <property type="entry name" value="Carb_anhydrase"/>
    <property type="match status" value="1"/>
</dbReference>
<comment type="similarity">
    <text evidence="1 4">Belongs to the alpha-carbonic anhydrase family.</text>
</comment>
<dbReference type="GO" id="GO:0005886">
    <property type="term" value="C:plasma membrane"/>
    <property type="evidence" value="ECO:0007669"/>
    <property type="project" value="TreeGrafter"/>
</dbReference>
<reference evidence="6" key="2">
    <citation type="submission" date="2025-08" db="UniProtKB">
        <authorList>
            <consortium name="Ensembl"/>
        </authorList>
    </citation>
    <scope>IDENTIFICATION</scope>
</reference>
<dbReference type="PROSITE" id="PS00162">
    <property type="entry name" value="ALPHA_CA_1"/>
    <property type="match status" value="1"/>
</dbReference>
<dbReference type="STRING" id="106582.ENSMZEP00005017143"/>
<dbReference type="GO" id="GO:0004089">
    <property type="term" value="F:carbonate dehydratase activity"/>
    <property type="evidence" value="ECO:0007669"/>
    <property type="project" value="UniProtKB-UniRule"/>
</dbReference>
<feature type="domain" description="Alpha-carbonic anhydrase" evidence="5">
    <location>
        <begin position="31"/>
        <end position="294"/>
    </location>
</feature>
<evidence type="ECO:0000259" key="5">
    <source>
        <dbReference type="PROSITE" id="PS51144"/>
    </source>
</evidence>
<keyword evidence="2 4" id="KW-0479">Metal-binding</keyword>
<evidence type="ECO:0000256" key="1">
    <source>
        <dbReference type="ARBA" id="ARBA00010718"/>
    </source>
</evidence>